<dbReference type="InterPro" id="IPR003509">
    <property type="entry name" value="UPF0102_YraN-like"/>
</dbReference>
<evidence type="ECO:0000313" key="4">
    <source>
        <dbReference type="Proteomes" id="UP000580830"/>
    </source>
</evidence>
<dbReference type="Proteomes" id="UP000580830">
    <property type="component" value="Unassembled WGS sequence"/>
</dbReference>
<proteinExistence type="inferred from homology"/>
<comment type="caution">
    <text evidence="3">The sequence shown here is derived from an EMBL/GenBank/DDBJ whole genome shotgun (WGS) entry which is preliminary data.</text>
</comment>
<evidence type="ECO:0000313" key="3">
    <source>
        <dbReference type="EMBL" id="HHW33719.1"/>
    </source>
</evidence>
<dbReference type="PANTHER" id="PTHR34039:SF1">
    <property type="entry name" value="UPF0102 PROTEIN YRAN"/>
    <property type="match status" value="1"/>
</dbReference>
<dbReference type="Pfam" id="PF02021">
    <property type="entry name" value="UPF0102"/>
    <property type="match status" value="1"/>
</dbReference>
<gene>
    <name evidence="3" type="ORF">GXX24_06220</name>
</gene>
<comment type="similarity">
    <text evidence="1 2">Belongs to the UPF0102 family.</text>
</comment>
<organism evidence="3 4">
    <name type="scientific">Paracoccus solventivorans</name>
    <dbReference type="NCBI Taxonomy" id="53463"/>
    <lineage>
        <taxon>Bacteria</taxon>
        <taxon>Pseudomonadati</taxon>
        <taxon>Pseudomonadota</taxon>
        <taxon>Alphaproteobacteria</taxon>
        <taxon>Rhodobacterales</taxon>
        <taxon>Paracoccaceae</taxon>
        <taxon>Paracoccus</taxon>
    </lineage>
</organism>
<dbReference type="PANTHER" id="PTHR34039">
    <property type="entry name" value="UPF0102 PROTEIN YRAN"/>
    <property type="match status" value="1"/>
</dbReference>
<dbReference type="InterPro" id="IPR011856">
    <property type="entry name" value="tRNA_endonuc-like_dom_sf"/>
</dbReference>
<evidence type="ECO:0000256" key="2">
    <source>
        <dbReference type="HAMAP-Rule" id="MF_00048"/>
    </source>
</evidence>
<protein>
    <recommendedName>
        <fullName evidence="2">UPF0102 protein GXX24_06220</fullName>
    </recommendedName>
</protein>
<dbReference type="EMBL" id="DULP01000088">
    <property type="protein sequence ID" value="HHW33719.1"/>
    <property type="molecule type" value="Genomic_DNA"/>
</dbReference>
<dbReference type="InterPro" id="IPR011335">
    <property type="entry name" value="Restrct_endonuc-II-like"/>
</dbReference>
<reference evidence="3 4" key="1">
    <citation type="journal article" date="2020" name="Biotechnol. Biofuels">
        <title>New insights from the biogas microbiome by comprehensive genome-resolved metagenomics of nearly 1600 species originating from multiple anaerobic digesters.</title>
        <authorList>
            <person name="Campanaro S."/>
            <person name="Treu L."/>
            <person name="Rodriguez-R L.M."/>
            <person name="Kovalovszki A."/>
            <person name="Ziels R.M."/>
            <person name="Maus I."/>
            <person name="Zhu X."/>
            <person name="Kougias P.G."/>
            <person name="Basile A."/>
            <person name="Luo G."/>
            <person name="Schluter A."/>
            <person name="Konstantinidis K.T."/>
            <person name="Angelidaki I."/>
        </authorList>
    </citation>
    <scope>NUCLEOTIDE SEQUENCE [LARGE SCALE GENOMIC DNA]</scope>
    <source>
        <strain evidence="3">AS04akNAM_125</strain>
    </source>
</reference>
<accession>A0A832QVT6</accession>
<dbReference type="SUPFAM" id="SSF52980">
    <property type="entry name" value="Restriction endonuclease-like"/>
    <property type="match status" value="1"/>
</dbReference>
<sequence>MPWLETRHGGTASHARVARGISAYASGHAAETRVAELYADRGCEILERRWRSPAGEVDLILRDGDAIVFVEVKKSGTHDLAAERLSRRQMDRICMAALLYTERFPTGSLTEMRFDAALVDGCGRVDIIENAFGAN</sequence>
<dbReference type="AlphaFoldDB" id="A0A832QVT6"/>
<dbReference type="Gene3D" id="3.40.1350.10">
    <property type="match status" value="1"/>
</dbReference>
<dbReference type="HAMAP" id="MF_00048">
    <property type="entry name" value="UPF0102"/>
    <property type="match status" value="1"/>
</dbReference>
<dbReference type="GO" id="GO:0003676">
    <property type="term" value="F:nucleic acid binding"/>
    <property type="evidence" value="ECO:0007669"/>
    <property type="project" value="InterPro"/>
</dbReference>
<evidence type="ECO:0000256" key="1">
    <source>
        <dbReference type="ARBA" id="ARBA00006738"/>
    </source>
</evidence>
<name>A0A832QVT6_9RHOB</name>